<dbReference type="PANTHER" id="PTHR44591">
    <property type="entry name" value="STRESS RESPONSE REGULATOR PROTEIN 1"/>
    <property type="match status" value="1"/>
</dbReference>
<dbReference type="CDD" id="cd00156">
    <property type="entry name" value="REC"/>
    <property type="match status" value="1"/>
</dbReference>
<dbReference type="InterPro" id="IPR001789">
    <property type="entry name" value="Sig_transdc_resp-reg_receiver"/>
</dbReference>
<dbReference type="SUPFAM" id="SSF52172">
    <property type="entry name" value="CheY-like"/>
    <property type="match status" value="1"/>
</dbReference>
<dbReference type="OrthoDB" id="9784719at2"/>
<dbReference type="PANTHER" id="PTHR44591:SF21">
    <property type="entry name" value="TWO-COMPONENT RESPONSE REGULATOR"/>
    <property type="match status" value="1"/>
</dbReference>
<accession>A0A2T1HW65</accession>
<protein>
    <submittedName>
        <fullName evidence="4">Response regulator</fullName>
    </submittedName>
</protein>
<dbReference type="EMBL" id="PVZS01000005">
    <property type="protein sequence ID" value="PSC05906.1"/>
    <property type="molecule type" value="Genomic_DNA"/>
</dbReference>
<name>A0A2T1HW65_9HYPH</name>
<dbReference type="SMART" id="SM00448">
    <property type="entry name" value="REC"/>
    <property type="match status" value="1"/>
</dbReference>
<evidence type="ECO:0000313" key="4">
    <source>
        <dbReference type="EMBL" id="PSC05906.1"/>
    </source>
</evidence>
<dbReference type="GO" id="GO:0000160">
    <property type="term" value="P:phosphorelay signal transduction system"/>
    <property type="evidence" value="ECO:0007669"/>
    <property type="project" value="InterPro"/>
</dbReference>
<proteinExistence type="predicted"/>
<feature type="modified residue" description="4-aspartylphosphate" evidence="2">
    <location>
        <position position="72"/>
    </location>
</feature>
<feature type="domain" description="Response regulatory" evidence="3">
    <location>
        <begin position="23"/>
        <end position="135"/>
    </location>
</feature>
<dbReference type="RefSeq" id="WP_106335745.1">
    <property type="nucleotide sequence ID" value="NZ_PVZS01000005.1"/>
</dbReference>
<dbReference type="InterPro" id="IPR011006">
    <property type="entry name" value="CheY-like_superfamily"/>
</dbReference>
<comment type="caution">
    <text evidence="4">The sequence shown here is derived from an EMBL/GenBank/DDBJ whole genome shotgun (WGS) entry which is preliminary data.</text>
</comment>
<reference evidence="5" key="1">
    <citation type="submission" date="2018-03" db="EMBL/GenBank/DDBJ databases">
        <authorList>
            <person name="Sun L."/>
            <person name="Liu H."/>
            <person name="Chen W."/>
            <person name="Huang K."/>
            <person name="Liu W."/>
            <person name="Gao X."/>
        </authorList>
    </citation>
    <scope>NUCLEOTIDE SEQUENCE [LARGE SCALE GENOMIC DNA]</scope>
    <source>
        <strain evidence="5">SH9</strain>
    </source>
</reference>
<dbReference type="Pfam" id="PF00072">
    <property type="entry name" value="Response_reg"/>
    <property type="match status" value="1"/>
</dbReference>
<keyword evidence="1 2" id="KW-0597">Phosphoprotein</keyword>
<dbReference type="AlphaFoldDB" id="A0A2T1HW65"/>
<organism evidence="4 5">
    <name type="scientific">Alsobacter soli</name>
    <dbReference type="NCBI Taxonomy" id="2109933"/>
    <lineage>
        <taxon>Bacteria</taxon>
        <taxon>Pseudomonadati</taxon>
        <taxon>Pseudomonadota</taxon>
        <taxon>Alphaproteobacteria</taxon>
        <taxon>Hyphomicrobiales</taxon>
        <taxon>Alsobacteraceae</taxon>
        <taxon>Alsobacter</taxon>
    </lineage>
</organism>
<sequence length="147" mass="15983">MIAIHRSAEGLRAAPRPFVETPRVLLVEDSGLLRWHAADMLADAGYAVTEAEDAASAFRLLVRHRFDLLVTDIDLGPGPDGFELSRYAVLAYPGLPVIYASGRASLDPAERAPGSAFVPKPYAPQELIAAARKALDKSRETVSRRFI</sequence>
<evidence type="ECO:0000256" key="1">
    <source>
        <dbReference type="ARBA" id="ARBA00022553"/>
    </source>
</evidence>
<evidence type="ECO:0000259" key="3">
    <source>
        <dbReference type="PROSITE" id="PS50110"/>
    </source>
</evidence>
<keyword evidence="5" id="KW-1185">Reference proteome</keyword>
<dbReference type="PROSITE" id="PS50110">
    <property type="entry name" value="RESPONSE_REGULATORY"/>
    <property type="match status" value="1"/>
</dbReference>
<evidence type="ECO:0000256" key="2">
    <source>
        <dbReference type="PROSITE-ProRule" id="PRU00169"/>
    </source>
</evidence>
<dbReference type="Proteomes" id="UP000239772">
    <property type="component" value="Unassembled WGS sequence"/>
</dbReference>
<gene>
    <name evidence="4" type="ORF">SLNSH_05865</name>
</gene>
<dbReference type="Gene3D" id="3.40.50.2300">
    <property type="match status" value="1"/>
</dbReference>
<dbReference type="InterPro" id="IPR050595">
    <property type="entry name" value="Bact_response_regulator"/>
</dbReference>
<evidence type="ECO:0000313" key="5">
    <source>
        <dbReference type="Proteomes" id="UP000239772"/>
    </source>
</evidence>